<accession>A0A1S2VQW5</accession>
<feature type="domain" description="Peptidase M43 pregnancy-associated plasma-A" evidence="9">
    <location>
        <begin position="91"/>
        <end position="261"/>
    </location>
</feature>
<keyword evidence="4" id="KW-0732">Signal</keyword>
<evidence type="ECO:0000256" key="2">
    <source>
        <dbReference type="ARBA" id="ARBA00022670"/>
    </source>
</evidence>
<keyword evidence="7" id="KW-0482">Metalloprotease</keyword>
<dbReference type="RefSeq" id="WP_071501058.1">
    <property type="nucleotide sequence ID" value="NZ_MORL01000001.1"/>
</dbReference>
<dbReference type="GO" id="GO:0046872">
    <property type="term" value="F:metal ion binding"/>
    <property type="evidence" value="ECO:0007669"/>
    <property type="project" value="UniProtKB-KW"/>
</dbReference>
<reference evidence="11 12" key="1">
    <citation type="submission" date="2016-10" db="EMBL/GenBank/DDBJ databases">
        <title>Arsenicibacter rosenii gen. nov., sp. nov., an efficient arsenic-methylating bacterium isolated from an arsenic-contaminated paddy soil.</title>
        <authorList>
            <person name="Huang K."/>
        </authorList>
    </citation>
    <scope>NUCLEOTIDE SEQUENCE [LARGE SCALE GENOMIC DNA]</scope>
    <source>
        <strain evidence="11 12">SM-1</strain>
    </source>
</reference>
<name>A0A1S2VQW5_9BACT</name>
<keyword evidence="6" id="KW-0862">Zinc</keyword>
<protein>
    <submittedName>
        <fullName evidence="11">Uncharacterized protein</fullName>
    </submittedName>
</protein>
<organism evidence="11 12">
    <name type="scientific">Arsenicibacter rosenii</name>
    <dbReference type="NCBI Taxonomy" id="1750698"/>
    <lineage>
        <taxon>Bacteria</taxon>
        <taxon>Pseudomonadati</taxon>
        <taxon>Bacteroidota</taxon>
        <taxon>Cytophagia</taxon>
        <taxon>Cytophagales</taxon>
        <taxon>Spirosomataceae</taxon>
        <taxon>Arsenicibacter</taxon>
    </lineage>
</organism>
<keyword evidence="8" id="KW-1015">Disulfide bond</keyword>
<comment type="caution">
    <text evidence="11">The sequence shown here is derived from an EMBL/GenBank/DDBJ whole genome shotgun (WGS) entry which is preliminary data.</text>
</comment>
<evidence type="ECO:0000256" key="6">
    <source>
        <dbReference type="ARBA" id="ARBA00022833"/>
    </source>
</evidence>
<evidence type="ECO:0000313" key="11">
    <source>
        <dbReference type="EMBL" id="OIN60556.1"/>
    </source>
</evidence>
<gene>
    <name evidence="11" type="ORF">BLX24_00040</name>
</gene>
<dbReference type="InterPro" id="IPR045474">
    <property type="entry name" value="GEVED"/>
</dbReference>
<dbReference type="Proteomes" id="UP000181790">
    <property type="component" value="Unassembled WGS sequence"/>
</dbReference>
<feature type="domain" description="GEVED" evidence="10">
    <location>
        <begin position="445"/>
        <end position="522"/>
    </location>
</feature>
<evidence type="ECO:0000256" key="1">
    <source>
        <dbReference type="ARBA" id="ARBA00008721"/>
    </source>
</evidence>
<dbReference type="PANTHER" id="PTHR47466">
    <property type="match status" value="1"/>
</dbReference>
<evidence type="ECO:0000313" key="12">
    <source>
        <dbReference type="Proteomes" id="UP000181790"/>
    </source>
</evidence>
<dbReference type="Gene3D" id="2.60.40.10">
    <property type="entry name" value="Immunoglobulins"/>
    <property type="match status" value="1"/>
</dbReference>
<dbReference type="Pfam" id="PF05572">
    <property type="entry name" value="Peptidase_M43"/>
    <property type="match status" value="1"/>
</dbReference>
<evidence type="ECO:0000256" key="8">
    <source>
        <dbReference type="ARBA" id="ARBA00023157"/>
    </source>
</evidence>
<dbReference type="InterPro" id="IPR036116">
    <property type="entry name" value="FN3_sf"/>
</dbReference>
<dbReference type="InterPro" id="IPR013783">
    <property type="entry name" value="Ig-like_fold"/>
</dbReference>
<dbReference type="InterPro" id="IPR024079">
    <property type="entry name" value="MetalloPept_cat_dom_sf"/>
</dbReference>
<dbReference type="GO" id="GO:0006508">
    <property type="term" value="P:proteolysis"/>
    <property type="evidence" value="ECO:0007669"/>
    <property type="project" value="UniProtKB-KW"/>
</dbReference>
<dbReference type="SUPFAM" id="SSF49265">
    <property type="entry name" value="Fibronectin type III"/>
    <property type="match status" value="1"/>
</dbReference>
<dbReference type="InterPro" id="IPR008754">
    <property type="entry name" value="Peptidase_M43"/>
</dbReference>
<evidence type="ECO:0000259" key="10">
    <source>
        <dbReference type="Pfam" id="PF20009"/>
    </source>
</evidence>
<dbReference type="PANTHER" id="PTHR47466:SF1">
    <property type="entry name" value="METALLOPROTEASE MEP1 (AFU_ORTHOLOGUE AFUA_1G07730)-RELATED"/>
    <property type="match status" value="1"/>
</dbReference>
<dbReference type="Gene3D" id="3.40.390.10">
    <property type="entry name" value="Collagenase (Catalytic Domain)"/>
    <property type="match status" value="1"/>
</dbReference>
<evidence type="ECO:0000256" key="7">
    <source>
        <dbReference type="ARBA" id="ARBA00023049"/>
    </source>
</evidence>
<comment type="similarity">
    <text evidence="1">Belongs to the peptidase M43B family.</text>
</comment>
<evidence type="ECO:0000259" key="9">
    <source>
        <dbReference type="Pfam" id="PF05572"/>
    </source>
</evidence>
<dbReference type="AlphaFoldDB" id="A0A1S2VQW5"/>
<keyword evidence="5" id="KW-0378">Hydrolase</keyword>
<keyword evidence="2" id="KW-0645">Protease</keyword>
<proteinExistence type="inferred from homology"/>
<dbReference type="SUPFAM" id="SSF55486">
    <property type="entry name" value="Metalloproteases ('zincins'), catalytic domain"/>
    <property type="match status" value="1"/>
</dbReference>
<keyword evidence="3" id="KW-0479">Metal-binding</keyword>
<keyword evidence="12" id="KW-1185">Reference proteome</keyword>
<dbReference type="Pfam" id="PF20009">
    <property type="entry name" value="GEVED"/>
    <property type="match status" value="1"/>
</dbReference>
<evidence type="ECO:0000256" key="3">
    <source>
        <dbReference type="ARBA" id="ARBA00022723"/>
    </source>
</evidence>
<sequence length="1045" mass="111002">MQESEYQQWIVRLKQAKTNKAASSLQYIPIRFHVLRRDDGTGGPDITTINQGLVLLNQLYKQAGISFYMCGSAPNYINSSLWFDMDTSEEDDLVAAHYVNNAVNVYLLNSITNGGAAVGGYAYFPDPSAITNRVFSLGSRLTNNYTLAHELGHYFNLYHTFENNNNTFDPSRKELVIRPGDPQNGRPFTANCSTAGDYVCDTPADPYGLSGATTSGCTYTGTARDANNDLFAPDMTNIMSYYTLCVNRFSAGQYTRMADGLLLRTDSGNEYTLDCATPNLAAPSNLVVTMTAQGALIQFTFTGNNAAGFIIERATSATGDFTPLAGIAPTSLSYVDATLAPYTTYYYRVKASNASTQYSTTQQVTSTLFYCAPTYSQPVANFVPEISDFIIQGTTLSKINSGNPNPSRYSDFSQTQYTVNAGQTYTFIARAVTGGFGTYVNQHATIWIDKNRDGVLAPTEILFQSSASQLMNPTLTGSITIPSDMTPGPARLRIRSQYSTDGLVTDPCNTLRFGEAEDYTLNIQGTPSCFTANSSVTNIACFGATTGQVTLSATGATGTLSYTLNGSVNSTGVFNGLAAGQYTSTIRDATTGCSVIRSVTITQPTQIVSSLSGSTAVCGAQAVNLSASVTGGVPPYRITINGNQTANYVSGNAIPVSPGQTTMYTLSSVQDANNCIVNPNSTATVTINTPAQASISLSNPQLCAGQTMTLSSSPGVSYAWSTGGNGQTIVINATGTYSVTVTDGNSCRSVASATITQAPAVNASITGNLTICNGTNATLTASGGTSFLWNTGSNTQTINVGTASIYSVTVTSAAGCRATATVTVIQCSNIPTFTFKAKFLLEGFLNTQTGLLSTDLATNNILPKQQPFNTSPWNYTGSEQVNTYPANVSDWVLIVARTNDGTVIDRRAGMVRNDGTLINLDGSEGIGFTNLPVTVYFSIHHKSHLAVMTNNPVTSGVVVDFTTAATVARGNQQEKLIGTKYVFYVGDYDGSGIINAADFNKWSANRAAVGMYLSIDADGNTIVNAADFNRWVSNRSMIGITEIQP</sequence>
<evidence type="ECO:0000256" key="4">
    <source>
        <dbReference type="ARBA" id="ARBA00022729"/>
    </source>
</evidence>
<evidence type="ECO:0000256" key="5">
    <source>
        <dbReference type="ARBA" id="ARBA00022801"/>
    </source>
</evidence>
<dbReference type="EMBL" id="MORL01000001">
    <property type="protein sequence ID" value="OIN60556.1"/>
    <property type="molecule type" value="Genomic_DNA"/>
</dbReference>
<dbReference type="GO" id="GO:0008237">
    <property type="term" value="F:metallopeptidase activity"/>
    <property type="evidence" value="ECO:0007669"/>
    <property type="project" value="UniProtKB-KW"/>
</dbReference>